<feature type="region of interest" description="Disordered" evidence="1">
    <location>
        <begin position="1"/>
        <end position="55"/>
    </location>
</feature>
<dbReference type="Proteomes" id="UP001066276">
    <property type="component" value="Chromosome 2_1"/>
</dbReference>
<keyword evidence="3" id="KW-1185">Reference proteome</keyword>
<dbReference type="AlphaFoldDB" id="A0AAV7VGK8"/>
<comment type="caution">
    <text evidence="2">The sequence shown here is derived from an EMBL/GenBank/DDBJ whole genome shotgun (WGS) entry which is preliminary data.</text>
</comment>
<dbReference type="EMBL" id="JANPWB010000003">
    <property type="protein sequence ID" value="KAJ1199403.1"/>
    <property type="molecule type" value="Genomic_DNA"/>
</dbReference>
<organism evidence="2 3">
    <name type="scientific">Pleurodeles waltl</name>
    <name type="common">Iberian ribbed newt</name>
    <dbReference type="NCBI Taxonomy" id="8319"/>
    <lineage>
        <taxon>Eukaryota</taxon>
        <taxon>Metazoa</taxon>
        <taxon>Chordata</taxon>
        <taxon>Craniata</taxon>
        <taxon>Vertebrata</taxon>
        <taxon>Euteleostomi</taxon>
        <taxon>Amphibia</taxon>
        <taxon>Batrachia</taxon>
        <taxon>Caudata</taxon>
        <taxon>Salamandroidea</taxon>
        <taxon>Salamandridae</taxon>
        <taxon>Pleurodelinae</taxon>
        <taxon>Pleurodeles</taxon>
    </lineage>
</organism>
<name>A0AAV7VGK8_PLEWA</name>
<protein>
    <submittedName>
        <fullName evidence="2">Uncharacterized protein</fullName>
    </submittedName>
</protein>
<sequence length="89" mass="9658">MDRGTGTSGPLPWSESTEVLRRGCEHKPLQRNLGRPQRPAGGPCGKPRLSSTVTPPAAALFSGRELLFKCRRAGDPESGRGPHRAQRTR</sequence>
<reference evidence="2" key="1">
    <citation type="journal article" date="2022" name="bioRxiv">
        <title>Sequencing and chromosome-scale assembly of the giantPleurodeles waltlgenome.</title>
        <authorList>
            <person name="Brown T."/>
            <person name="Elewa A."/>
            <person name="Iarovenko S."/>
            <person name="Subramanian E."/>
            <person name="Araus A.J."/>
            <person name="Petzold A."/>
            <person name="Susuki M."/>
            <person name="Suzuki K.-i.T."/>
            <person name="Hayashi T."/>
            <person name="Toyoda A."/>
            <person name="Oliveira C."/>
            <person name="Osipova E."/>
            <person name="Leigh N.D."/>
            <person name="Simon A."/>
            <person name="Yun M.H."/>
        </authorList>
    </citation>
    <scope>NUCLEOTIDE SEQUENCE</scope>
    <source>
        <strain evidence="2">20211129_DDA</strain>
        <tissue evidence="2">Liver</tissue>
    </source>
</reference>
<evidence type="ECO:0000313" key="3">
    <source>
        <dbReference type="Proteomes" id="UP001066276"/>
    </source>
</evidence>
<proteinExistence type="predicted"/>
<gene>
    <name evidence="2" type="ORF">NDU88_003239</name>
</gene>
<evidence type="ECO:0000313" key="2">
    <source>
        <dbReference type="EMBL" id="KAJ1199403.1"/>
    </source>
</evidence>
<evidence type="ECO:0000256" key="1">
    <source>
        <dbReference type="SAM" id="MobiDB-lite"/>
    </source>
</evidence>
<accession>A0AAV7VGK8</accession>
<feature type="compositionally biased region" description="Basic and acidic residues" evidence="1">
    <location>
        <begin position="18"/>
        <end position="28"/>
    </location>
</feature>